<comment type="caution">
    <text evidence="1">The sequence shown here is derived from an EMBL/GenBank/DDBJ whole genome shotgun (WGS) entry which is preliminary data.</text>
</comment>
<dbReference type="RefSeq" id="XP_040723819.1">
    <property type="nucleotide sequence ID" value="XM_040872537.1"/>
</dbReference>
<dbReference type="EMBL" id="MCFI01000015">
    <property type="protein sequence ID" value="ORY79448.1"/>
    <property type="molecule type" value="Genomic_DNA"/>
</dbReference>
<dbReference type="AlphaFoldDB" id="A0A1Y2F6B4"/>
<dbReference type="Proteomes" id="UP000193685">
    <property type="component" value="Unassembled WGS sequence"/>
</dbReference>
<protein>
    <submittedName>
        <fullName evidence="1">Uncharacterized protein</fullName>
    </submittedName>
</protein>
<gene>
    <name evidence="1" type="ORF">BCR37DRAFT_92001</name>
</gene>
<keyword evidence="2" id="KW-1185">Reference proteome</keyword>
<sequence>MYPAVFYAICHFASALQVTKPNSKSAVIQNQPFIFNWQTSASDDYKYFVVRWRTAEGTDTHQLDLLLRTKGNPNGLGISMHSSFPEADQNYQFLIHSQGNNESESVLVAASQPFRVVRDEKAAHLFTGLTSSEIAAFVPPDVELEDDMNENPALVAWATTASRVFDEAQDEDVLPPSSTNSSPSPTHTVRLVAHPLRLGKVLLGTSSQGSVTCSISSGLALSALLLQATLFFYQV</sequence>
<accession>A0A1Y2F6B4</accession>
<dbReference type="GeneID" id="63789136"/>
<proteinExistence type="predicted"/>
<organism evidence="1 2">
    <name type="scientific">Protomyces lactucae-debilis</name>
    <dbReference type="NCBI Taxonomy" id="2754530"/>
    <lineage>
        <taxon>Eukaryota</taxon>
        <taxon>Fungi</taxon>
        <taxon>Dikarya</taxon>
        <taxon>Ascomycota</taxon>
        <taxon>Taphrinomycotina</taxon>
        <taxon>Taphrinomycetes</taxon>
        <taxon>Taphrinales</taxon>
        <taxon>Protomycetaceae</taxon>
        <taxon>Protomyces</taxon>
    </lineage>
</organism>
<evidence type="ECO:0000313" key="1">
    <source>
        <dbReference type="EMBL" id="ORY79448.1"/>
    </source>
</evidence>
<reference evidence="1 2" key="1">
    <citation type="submission" date="2016-07" db="EMBL/GenBank/DDBJ databases">
        <title>Pervasive Adenine N6-methylation of Active Genes in Fungi.</title>
        <authorList>
            <consortium name="DOE Joint Genome Institute"/>
            <person name="Mondo S.J."/>
            <person name="Dannebaum R.O."/>
            <person name="Kuo R.C."/>
            <person name="Labutti K."/>
            <person name="Haridas S."/>
            <person name="Kuo A."/>
            <person name="Salamov A."/>
            <person name="Ahrendt S.R."/>
            <person name="Lipzen A."/>
            <person name="Sullivan W."/>
            <person name="Andreopoulos W.B."/>
            <person name="Clum A."/>
            <person name="Lindquist E."/>
            <person name="Daum C."/>
            <person name="Ramamoorthy G.K."/>
            <person name="Gryganskyi A."/>
            <person name="Culley D."/>
            <person name="Magnuson J.K."/>
            <person name="James T.Y."/>
            <person name="O'Malley M.A."/>
            <person name="Stajich J.E."/>
            <person name="Spatafora J.W."/>
            <person name="Visel A."/>
            <person name="Grigoriev I.V."/>
        </authorList>
    </citation>
    <scope>NUCLEOTIDE SEQUENCE [LARGE SCALE GENOMIC DNA]</scope>
    <source>
        <strain evidence="1 2">12-1054</strain>
    </source>
</reference>
<name>A0A1Y2F6B4_PROLT</name>
<evidence type="ECO:0000313" key="2">
    <source>
        <dbReference type="Proteomes" id="UP000193685"/>
    </source>
</evidence>